<reference evidence="3" key="1">
    <citation type="submission" date="2019-04" db="EMBL/GenBank/DDBJ databases">
        <title>Friends and foes A comparative genomics studyof 23 Aspergillus species from section Flavi.</title>
        <authorList>
            <consortium name="DOE Joint Genome Institute"/>
            <person name="Kjaerbolling I."/>
            <person name="Vesth T."/>
            <person name="Frisvad J.C."/>
            <person name="Nybo J.L."/>
            <person name="Theobald S."/>
            <person name="Kildgaard S."/>
            <person name="Isbrandt T."/>
            <person name="Kuo A."/>
            <person name="Sato A."/>
            <person name="Lyhne E.K."/>
            <person name="Kogle M.E."/>
            <person name="Wiebenga A."/>
            <person name="Kun R.S."/>
            <person name="Lubbers R.J."/>
            <person name="Makela M.R."/>
            <person name="Barry K."/>
            <person name="Chovatia M."/>
            <person name="Clum A."/>
            <person name="Daum C."/>
            <person name="Haridas S."/>
            <person name="He G."/>
            <person name="LaButti K."/>
            <person name="Lipzen A."/>
            <person name="Mondo S."/>
            <person name="Riley R."/>
            <person name="Salamov A."/>
            <person name="Simmons B.A."/>
            <person name="Magnuson J.K."/>
            <person name="Henrissat B."/>
            <person name="Mortensen U.H."/>
            <person name="Larsen T.O."/>
            <person name="Devries R.P."/>
            <person name="Grigoriev I.V."/>
            <person name="Machida M."/>
            <person name="Baker S.E."/>
            <person name="Andersen M.R."/>
        </authorList>
    </citation>
    <scope>NUCLEOTIDE SEQUENCE [LARGE SCALE GENOMIC DNA]</scope>
    <source>
        <strain evidence="3">IBT 14317</strain>
    </source>
</reference>
<proteinExistence type="predicted"/>
<keyword evidence="2" id="KW-0472">Membrane</keyword>
<dbReference type="AlphaFoldDB" id="A0A5N6G3R7"/>
<evidence type="ECO:0000313" key="3">
    <source>
        <dbReference type="EMBL" id="KAE8390904.1"/>
    </source>
</evidence>
<sequence length="98" mass="10403">MPSPSLTTGKGGSLAARSRRTAILSIFAIIGGSWLAFRALSPRRSQAYVSEGDHRAQNDEVILGRSKFVSEADRETMKGGGTGENKTGRAPRKGLTTP</sequence>
<protein>
    <submittedName>
        <fullName evidence="3">Uncharacterized protein</fullName>
    </submittedName>
</protein>
<dbReference type="OrthoDB" id="4480828at2759"/>
<evidence type="ECO:0000256" key="2">
    <source>
        <dbReference type="SAM" id="Phobius"/>
    </source>
</evidence>
<feature type="transmembrane region" description="Helical" evidence="2">
    <location>
        <begin position="20"/>
        <end position="37"/>
    </location>
</feature>
<dbReference type="Proteomes" id="UP000326877">
    <property type="component" value="Unassembled WGS sequence"/>
</dbReference>
<keyword evidence="2" id="KW-0812">Transmembrane</keyword>
<accession>A0A5N7C9U1</accession>
<dbReference type="EMBL" id="ML735250">
    <property type="protein sequence ID" value="KAE8390904.1"/>
    <property type="molecule type" value="Genomic_DNA"/>
</dbReference>
<gene>
    <name evidence="3" type="ORF">BDV23DRAFT_154108</name>
</gene>
<feature type="region of interest" description="Disordered" evidence="1">
    <location>
        <begin position="68"/>
        <end position="98"/>
    </location>
</feature>
<keyword evidence="2" id="KW-1133">Transmembrane helix</keyword>
<dbReference type="OMA" id="TMKGGQP"/>
<feature type="compositionally biased region" description="Basic and acidic residues" evidence="1">
    <location>
        <begin position="68"/>
        <end position="77"/>
    </location>
</feature>
<organism evidence="3">
    <name type="scientific">Petromyces alliaceus</name>
    <name type="common">Aspergillus alliaceus</name>
    <dbReference type="NCBI Taxonomy" id="209559"/>
    <lineage>
        <taxon>Eukaryota</taxon>
        <taxon>Fungi</taxon>
        <taxon>Dikarya</taxon>
        <taxon>Ascomycota</taxon>
        <taxon>Pezizomycotina</taxon>
        <taxon>Eurotiomycetes</taxon>
        <taxon>Eurotiomycetidae</taxon>
        <taxon>Eurotiales</taxon>
        <taxon>Aspergillaceae</taxon>
        <taxon>Aspergillus</taxon>
        <taxon>Aspergillus subgen. Circumdati</taxon>
    </lineage>
</organism>
<name>A0A5N6G3R7_PETAA</name>
<accession>A0A5N6G3R7</accession>
<evidence type="ECO:0000256" key="1">
    <source>
        <dbReference type="SAM" id="MobiDB-lite"/>
    </source>
</evidence>